<evidence type="ECO:0000259" key="1">
    <source>
        <dbReference type="Pfam" id="PF12697"/>
    </source>
</evidence>
<evidence type="ECO:0000313" key="3">
    <source>
        <dbReference type="Proteomes" id="UP001165079"/>
    </source>
</evidence>
<comment type="caution">
    <text evidence="2">The sequence shown here is derived from an EMBL/GenBank/DDBJ whole genome shotgun (WGS) entry which is preliminary data.</text>
</comment>
<keyword evidence="2" id="KW-0378">Hydrolase</keyword>
<dbReference type="Gene3D" id="3.40.50.1820">
    <property type="entry name" value="alpha/beta hydrolase"/>
    <property type="match status" value="1"/>
</dbReference>
<keyword evidence="3" id="KW-1185">Reference proteome</keyword>
<dbReference type="RefSeq" id="WP_285661747.1">
    <property type="nucleotide sequence ID" value="NZ_BSTX01000001.1"/>
</dbReference>
<proteinExistence type="predicted"/>
<name>A0A9W6SIR6_9ACTN</name>
<accession>A0A9W6SIR6</accession>
<feature type="domain" description="AB hydrolase-1" evidence="1">
    <location>
        <begin position="88"/>
        <end position="345"/>
    </location>
</feature>
<dbReference type="EMBL" id="BSTX01000001">
    <property type="protein sequence ID" value="GLZ76577.1"/>
    <property type="molecule type" value="Genomic_DNA"/>
</dbReference>
<dbReference type="PANTHER" id="PTHR43433">
    <property type="entry name" value="HYDROLASE, ALPHA/BETA FOLD FAMILY PROTEIN"/>
    <property type="match status" value="1"/>
</dbReference>
<dbReference type="Pfam" id="PF12697">
    <property type="entry name" value="Abhydrolase_6"/>
    <property type="match status" value="1"/>
</dbReference>
<dbReference type="InterPro" id="IPR050471">
    <property type="entry name" value="AB_hydrolase"/>
</dbReference>
<dbReference type="Proteomes" id="UP001165079">
    <property type="component" value="Unassembled WGS sequence"/>
</dbReference>
<protein>
    <submittedName>
        <fullName evidence="2">Alpha/beta hydrolase</fullName>
    </submittedName>
</protein>
<dbReference type="AlphaFoldDB" id="A0A9W6SIR6"/>
<sequence>MSEEPKASKAKKAGIIGAIVGLAAAGIAAGVGTQRYLVKRARKAEDDPYADEPFGILPYDTTATVTTTDGVKLYAEIEGAADAPLTAIFVHGFCLDMGTFHFQRRALTAAKLPVRAVYYDQPGHGRSDALPIPEYDIETLGASLGELIDAVAPKGPLVLIGHSMGAMTIMALAEQRPELFAERVKGVALLSTSSGGLSEVSFGFPKVISQLRRPLLPLVTGAARMTPSMIDRARRAAGDVAWLLTRRYGFGTAKPSPSVVSYVELMNTATPMQTVAGYLKTLMTHAREASLPVFSGGDVLIIGGAKDLFTPVTHTHRLAELMPQARLVVLPEAGHVAPLEFPDEVSGPLLAQLHRISEAVTAGPVKKLFSRRRKKSDQ</sequence>
<dbReference type="GO" id="GO:0016787">
    <property type="term" value="F:hydrolase activity"/>
    <property type="evidence" value="ECO:0007669"/>
    <property type="project" value="UniProtKB-KW"/>
</dbReference>
<dbReference type="InterPro" id="IPR029058">
    <property type="entry name" value="AB_hydrolase_fold"/>
</dbReference>
<organism evidence="2 3">
    <name type="scientific">Actinorhabdospora filicis</name>
    <dbReference type="NCBI Taxonomy" id="1785913"/>
    <lineage>
        <taxon>Bacteria</taxon>
        <taxon>Bacillati</taxon>
        <taxon>Actinomycetota</taxon>
        <taxon>Actinomycetes</taxon>
        <taxon>Micromonosporales</taxon>
        <taxon>Micromonosporaceae</taxon>
        <taxon>Actinorhabdospora</taxon>
    </lineage>
</organism>
<gene>
    <name evidence="2" type="ORF">Afil01_13840</name>
</gene>
<dbReference type="PANTHER" id="PTHR43433:SF1">
    <property type="entry name" value="BLL5160 PROTEIN"/>
    <property type="match status" value="1"/>
</dbReference>
<evidence type="ECO:0000313" key="2">
    <source>
        <dbReference type="EMBL" id="GLZ76577.1"/>
    </source>
</evidence>
<dbReference type="InterPro" id="IPR000073">
    <property type="entry name" value="AB_hydrolase_1"/>
</dbReference>
<reference evidence="2" key="1">
    <citation type="submission" date="2023-03" db="EMBL/GenBank/DDBJ databases">
        <title>Actinorhabdospora filicis NBRC 111898.</title>
        <authorList>
            <person name="Ichikawa N."/>
            <person name="Sato H."/>
            <person name="Tonouchi N."/>
        </authorList>
    </citation>
    <scope>NUCLEOTIDE SEQUENCE</scope>
    <source>
        <strain evidence="2">NBRC 111898</strain>
    </source>
</reference>
<dbReference type="SUPFAM" id="SSF53474">
    <property type="entry name" value="alpha/beta-Hydrolases"/>
    <property type="match status" value="1"/>
</dbReference>